<dbReference type="Pfam" id="PF26084">
    <property type="entry name" value="PWI_Topors"/>
    <property type="match status" value="1"/>
</dbReference>
<evidence type="ECO:0000256" key="1">
    <source>
        <dbReference type="ARBA" id="ARBA00000900"/>
    </source>
</evidence>
<dbReference type="GeneTree" id="ENSGT00530000064170"/>
<dbReference type="UCSC" id="uc008swm.1">
    <property type="organism name" value="mouse"/>
</dbReference>
<name>Q9D2F8_MOUSE</name>
<evidence type="ECO:0000256" key="2">
    <source>
        <dbReference type="ARBA" id="ARBA00012483"/>
    </source>
</evidence>
<dbReference type="HOGENOM" id="CLU_437818_0_0_1"/>
<accession>Q9D2F8</accession>
<dbReference type="EMBL" id="AK019748">
    <property type="protein sequence ID" value="BAB31845.1"/>
    <property type="molecule type" value="mRNA"/>
</dbReference>
<evidence type="ECO:0000313" key="6">
    <source>
        <dbReference type="EMBL" id="AAI20822.1"/>
    </source>
</evidence>
<dbReference type="OMA" id="QHTHHFL"/>
<reference evidence="7" key="5">
    <citation type="journal article" date="2001" name="Nature">
        <title>Functional annotation of a full-length mouse cDNA collection.</title>
        <authorList>
            <consortium name="The RIKEN Genome Exploration Research Group Phase II Team and the FANTOM Consortium"/>
        </authorList>
    </citation>
    <scope>NUCLEOTIDE SEQUENCE</scope>
    <source>
        <strain evidence="7">C57BL/6J</strain>
        <tissue evidence="7">Testis</tissue>
    </source>
</reference>
<reference evidence="7" key="2">
    <citation type="journal article" date="2000" name="Genome Res.">
        <title>Normalization and subtraction of cap-trapper-selected cDNAs to prepare full-length cDNA libraries for rapid discovery of new genes.</title>
        <authorList>
            <person name="Carninci P."/>
            <person name="Shibata Y."/>
            <person name="Hayatsu N."/>
            <person name="Sugahara Y."/>
            <person name="Shibata K."/>
            <person name="Itoh M."/>
            <person name="Konno H."/>
            <person name="Okazaki Y."/>
            <person name="Muramatsu M."/>
            <person name="Hayashizaki Y."/>
        </authorList>
    </citation>
    <scope>NUCLEOTIDE SEQUENCE</scope>
    <source>
        <strain evidence="7">C57BL/6J</strain>
        <tissue evidence="7">Testis</tissue>
    </source>
</reference>
<dbReference type="PANTHER" id="PTHR46077:SF3">
    <property type="entry name" value="TOPOISOMERASE I BINDING, ARGININE_SERINE-RICH LIKE"/>
    <property type="match status" value="1"/>
</dbReference>
<evidence type="ECO:0007829" key="11">
    <source>
        <dbReference type="ProteomicsDB" id="Q9D2F8"/>
    </source>
</evidence>
<evidence type="ECO:0000256" key="4">
    <source>
        <dbReference type="SAM" id="MobiDB-lite"/>
    </source>
</evidence>
<dbReference type="ProteomicsDB" id="344794"/>
<dbReference type="AlphaFoldDB" id="Q9D2F8"/>
<dbReference type="Ensembl" id="ENSMUST00000029995.6">
    <property type="protein sequence ID" value="ENSMUSP00000029995.6"/>
    <property type="gene ID" value="ENSMUSG00000028314.7"/>
</dbReference>
<feature type="region of interest" description="Disordered" evidence="4">
    <location>
        <begin position="503"/>
        <end position="522"/>
    </location>
</feature>
<feature type="compositionally biased region" description="Polar residues" evidence="4">
    <location>
        <begin position="19"/>
        <end position="28"/>
    </location>
</feature>
<proteinExistence type="evidence at protein level"/>
<organism evidence="7">
    <name type="scientific">Mus musculus</name>
    <name type="common">Mouse</name>
    <dbReference type="NCBI Taxonomy" id="10090"/>
    <lineage>
        <taxon>Eukaryota</taxon>
        <taxon>Metazoa</taxon>
        <taxon>Chordata</taxon>
        <taxon>Craniata</taxon>
        <taxon>Vertebrata</taxon>
        <taxon>Euteleostomi</taxon>
        <taxon>Mammalia</taxon>
        <taxon>Eutheria</taxon>
        <taxon>Euarchontoglires</taxon>
        <taxon>Glires</taxon>
        <taxon>Rodentia</taxon>
        <taxon>Myomorpha</taxon>
        <taxon>Muroidea</taxon>
        <taxon>Muridae</taxon>
        <taxon>Murinae</taxon>
        <taxon>Mus</taxon>
        <taxon>Mus</taxon>
    </lineage>
</organism>
<evidence type="ECO:0000313" key="10">
    <source>
        <dbReference type="Proteomes" id="UP000000589"/>
    </source>
</evidence>
<reference evidence="7" key="9">
    <citation type="journal article" date="2005" name="Science">
        <title>Antisense Transcription in the Mammalian Transcriptome.</title>
        <authorList>
            <consortium name="RIKEN Genome Exploration Research Group and Genome Science Group (Genome Network Project Core Group) and the FANTOM Consortium"/>
        </authorList>
    </citation>
    <scope>NUCLEOTIDE SEQUENCE</scope>
    <source>
        <strain evidence="7">C57BL/6J</strain>
        <tissue evidence="7">Testis</tissue>
    </source>
</reference>
<gene>
    <name evidence="8 9" type="primary">Toporsl</name>
    <name evidence="6" type="synonym">4930547C10Rik</name>
</gene>
<dbReference type="AGR" id="MGI:1915524"/>
<dbReference type="STRING" id="10090.ENSMUSP00000103298"/>
<reference evidence="8" key="12">
    <citation type="submission" date="2025-05" db="UniProtKB">
        <authorList>
            <consortium name="Ensembl"/>
        </authorList>
    </citation>
    <scope>IDENTIFICATION</scope>
    <source>
        <strain evidence="8">C57BL/6J</strain>
    </source>
</reference>
<dbReference type="Ensembl" id="ENSMUST00000107671.2">
    <property type="protein sequence ID" value="ENSMUSP00000103298.2"/>
    <property type="gene ID" value="ENSMUSG00000028314.7"/>
</dbReference>
<dbReference type="BioGRID-ORCS" id="68274">
    <property type="hits" value="1 hit in 77 CRISPR screens"/>
</dbReference>
<dbReference type="DNASU" id="68274"/>
<dbReference type="EC" id="2.3.2.27" evidence="2"/>
<dbReference type="GO" id="GO:0000209">
    <property type="term" value="P:protein polyubiquitination"/>
    <property type="evidence" value="ECO:0000318"/>
    <property type="project" value="GO_Central"/>
</dbReference>
<dbReference type="RefSeq" id="NP_080928.1">
    <property type="nucleotide sequence ID" value="NM_026652.3"/>
</dbReference>
<feature type="region of interest" description="Disordered" evidence="4">
    <location>
        <begin position="287"/>
        <end position="329"/>
    </location>
</feature>
<reference evidence="7" key="4">
    <citation type="submission" date="2000-08" db="EMBL/GenBank/DDBJ databases">
        <authorList>
            <person name="Adachi J."/>
            <person name="Aizawa K."/>
            <person name="Akahira S."/>
            <person name="Akimura T."/>
            <person name="Arai A."/>
            <person name="Aono H."/>
            <person name="Arakawa T."/>
            <person name="Bono H."/>
            <person name="Carninci P."/>
            <person name="Fukuda S."/>
            <person name="Fukunishi Y."/>
            <person name="Furuno M."/>
            <person name="Hanagaki T."/>
            <person name="Hara A."/>
            <person name="Hayatsu N."/>
            <person name="Hiramoto K."/>
            <person name="Hiraoka T."/>
            <person name="Hori F."/>
            <person name="Imotani K."/>
            <person name="Ishii Y."/>
            <person name="Itoh M."/>
            <person name="Izawa M."/>
            <person name="Kasukawa T."/>
            <person name="Kato H."/>
            <person name="Kawai J."/>
            <person name="Kojima Y."/>
            <person name="Konno H."/>
            <person name="Kouda M."/>
            <person name="Koya S."/>
            <person name="Kurihara C."/>
            <person name="Matsuyama T."/>
            <person name="Miyazaki A."/>
            <person name="Nishi K."/>
            <person name="Nomura K."/>
            <person name="Numazaki R."/>
            <person name="Ohno M."/>
            <person name="Okazaki Y."/>
            <person name="Okido T."/>
            <person name="Owa C."/>
            <person name="Saito H."/>
            <person name="Saito R."/>
            <person name="Sakai C."/>
            <person name="Sakai K."/>
            <person name="Sano H."/>
            <person name="Sasaki D."/>
            <person name="Shibata K."/>
            <person name="Shibata Y."/>
            <person name="Shinagawa A."/>
            <person name="Shiraki T."/>
            <person name="Sogabe Y."/>
            <person name="Suzuki H."/>
            <person name="Tagami M."/>
            <person name="Tagawa A."/>
            <person name="Takahashi F."/>
            <person name="Tanaka T."/>
            <person name="Tejima Y."/>
            <person name="Toya T."/>
            <person name="Yamamura T."/>
            <person name="Yasunishi A."/>
            <person name="Yoshida K."/>
            <person name="Yoshino M."/>
            <person name="Muramatsu M."/>
            <person name="Hayashizaki Y."/>
        </authorList>
    </citation>
    <scope>NUCLEOTIDE SEQUENCE</scope>
    <source>
        <strain evidence="7">C57BL/6J</strain>
        <tissue evidence="7">Testis</tissue>
    </source>
</reference>
<keyword evidence="10" id="KW-1185">Reference proteome</keyword>
<dbReference type="KEGG" id="mmu:68274"/>
<protein>
    <recommendedName>
        <fullName evidence="2">RING-type E3 ubiquitin transferase</fullName>
        <ecNumber evidence="2">2.3.2.27</ecNumber>
    </recommendedName>
</protein>
<feature type="domain" description="Topors PWI-like" evidence="5">
    <location>
        <begin position="165"/>
        <end position="237"/>
    </location>
</feature>
<reference evidence="8" key="11">
    <citation type="journal article" date="2011" name="PLoS Biol.">
        <title>Modernizing reference genome assemblies.</title>
        <authorList>
            <person name="Church D.M."/>
            <person name="Schneider V.A."/>
            <person name="Graves T."/>
            <person name="Auger K."/>
            <person name="Cunningham F."/>
            <person name="Bouk N."/>
            <person name="Chen H.C."/>
            <person name="Agarwala R."/>
            <person name="McLaren W.M."/>
            <person name="Ritchie G.R."/>
            <person name="Albracht D."/>
            <person name="Kremitzki M."/>
            <person name="Rock S."/>
            <person name="Kotkiewicz H."/>
            <person name="Kremitzki C."/>
            <person name="Wollam A."/>
            <person name="Trani L."/>
            <person name="Fulton L."/>
            <person name="Fulton R."/>
            <person name="Matthews L."/>
            <person name="Whitehead S."/>
            <person name="Chow W."/>
            <person name="Torrance J."/>
            <person name="Dunn M."/>
            <person name="Harden G."/>
            <person name="Threadgold G."/>
            <person name="Wood J."/>
            <person name="Collins J."/>
            <person name="Heath P."/>
            <person name="Griffiths G."/>
            <person name="Pelan S."/>
            <person name="Grafham D."/>
            <person name="Eichler E.E."/>
            <person name="Weinstock G."/>
            <person name="Mardis E.R."/>
            <person name="Wilson R.K."/>
            <person name="Howe K."/>
            <person name="Flicek P."/>
            <person name="Hubbard T."/>
        </authorList>
    </citation>
    <scope>NUCLEOTIDE SEQUENCE [LARGE SCALE GENOMIC DNA]</scope>
    <source>
        <strain evidence="8">C57BL/6J</strain>
    </source>
</reference>
<comment type="catalytic activity">
    <reaction evidence="1">
        <text>S-ubiquitinyl-[E2 ubiquitin-conjugating enzyme]-L-cysteine + [acceptor protein]-L-lysine = [E2 ubiquitin-conjugating enzyme]-L-cysteine + N(6)-ubiquitinyl-[acceptor protein]-L-lysine.</text>
        <dbReference type="EC" id="2.3.2.27"/>
    </reaction>
</comment>
<keyword evidence="11" id="KW-1267">Proteomics identification</keyword>
<dbReference type="EMBL" id="BC120823">
    <property type="protein sequence ID" value="AAI20824.1"/>
    <property type="molecule type" value="mRNA"/>
</dbReference>
<evidence type="ECO:0000256" key="3">
    <source>
        <dbReference type="ARBA" id="ARBA00022679"/>
    </source>
</evidence>
<dbReference type="EMBL" id="BC120821">
    <property type="protein sequence ID" value="AAI20822.1"/>
    <property type="molecule type" value="mRNA"/>
</dbReference>
<reference evidence="7" key="6">
    <citation type="journal article" date="2002" name="Nature">
        <title>Analysis of the mouse transcriptome based on functional annotation of 60,770 full-length cDNAs.</title>
        <authorList>
            <consortium name="The FANTOM Consortium and the RIKEN Genome Exploration Research Group Phase I and II Team"/>
        </authorList>
    </citation>
    <scope>NUCLEOTIDE SEQUENCE</scope>
    <source>
        <strain evidence="7">C57BL/6J</strain>
        <tissue evidence="7">Testis</tissue>
    </source>
</reference>
<evidence type="ECO:0000259" key="5">
    <source>
        <dbReference type="Pfam" id="PF26084"/>
    </source>
</evidence>
<reference evidence="7" key="8">
    <citation type="journal article" date="2005" name="Science">
        <title>The Transcriptional Landscape of the Mammalian Genome.</title>
        <authorList>
            <consortium name="The FANTOM Consortium"/>
            <consortium name="Riken Genome Exploration Research Group and Genome Science Group (Genome Network Project Core Group)"/>
        </authorList>
    </citation>
    <scope>NUCLEOTIDE SEQUENCE</scope>
    <source>
        <strain evidence="7">C57BL/6J</strain>
        <tissue evidence="7">Testis</tissue>
    </source>
</reference>
<reference evidence="6" key="7">
    <citation type="journal article" date="2004" name="Genome Res.">
        <title>The status, quality, and expansion of the NIH full-length cDNA project: the Mammalian Gene Collection (MGC).</title>
        <authorList>
            <consortium name="The MGC Project Team"/>
            <person name="Gerhard D.S."/>
            <person name="Wagner L."/>
            <person name="Feingold E.A."/>
            <person name="Shenmen C.M."/>
            <person name="Grouse L.H."/>
            <person name="Schuler G."/>
            <person name="Klein S.L."/>
            <person name="Old S."/>
            <person name="Rasooly R."/>
            <person name="Good P."/>
            <person name="Guyer M."/>
            <person name="Peck A.M."/>
            <person name="Derge J.G."/>
            <person name="Lipman D."/>
            <person name="Collins F.S."/>
            <person name="Jang W."/>
            <person name="Sherry S."/>
            <person name="Feolo M."/>
            <person name="Misquitta L."/>
            <person name="Lee E."/>
            <person name="Rotmistrovsky K."/>
            <person name="Greenhut S.F."/>
            <person name="Schaefer C.F."/>
            <person name="Buetow K."/>
            <person name="Bonner T.I."/>
            <person name="Haussler D."/>
            <person name="Kent J."/>
            <person name="Kiekhaus M."/>
            <person name="Furey T."/>
            <person name="Brent M."/>
            <person name="Prange C."/>
            <person name="Schreiber K."/>
            <person name="Shapiro N."/>
            <person name="Bhat N.K."/>
            <person name="Hopkins R.F."/>
            <person name="Hsie F."/>
            <person name="Driscoll T."/>
            <person name="Soares M.B."/>
            <person name="Casavant T.L."/>
            <person name="Scheetz T.E."/>
            <person name="Brown-stein M.J."/>
            <person name="Usdin T.B."/>
            <person name="Toshiyuki S."/>
            <person name="Carninci P."/>
            <person name="Piao Y."/>
            <person name="Dudekula D.B."/>
            <person name="Ko M.S."/>
            <person name="Kawakami K."/>
            <person name="Suzuki Y."/>
            <person name="Sugano S."/>
            <person name="Gruber C.E."/>
            <person name="Smith M.R."/>
            <person name="Simmons B."/>
            <person name="Moore T."/>
            <person name="Waterman R."/>
            <person name="Johnson S.L."/>
            <person name="Ruan Y."/>
            <person name="Wei C.L."/>
            <person name="Mathavan S."/>
            <person name="Gunaratne P.H."/>
            <person name="Wu J."/>
            <person name="Garcia A.M."/>
            <person name="Hulyk S.W."/>
            <person name="Fuh E."/>
            <person name="Yuan Y."/>
            <person name="Sneed A."/>
            <person name="Kowis C."/>
            <person name="Hodgson A."/>
            <person name="Muzny D.M."/>
            <person name="McPherson J."/>
            <person name="Gibbs R.A."/>
            <person name="Fahey J."/>
            <person name="Helton E."/>
            <person name="Ketteman M."/>
            <person name="Madan A."/>
            <person name="Rodrigues S."/>
            <person name="Sanchez A."/>
            <person name="Whiting M."/>
            <person name="Madari A."/>
            <person name="Young A.C."/>
            <person name="Wetherby K.D."/>
            <person name="Granite S.J."/>
            <person name="Kwong P.N."/>
            <person name="Brinkley C.P."/>
            <person name="Pearson R.L."/>
            <person name="Bouffard G.G."/>
            <person name="Blakesly R.W."/>
            <person name="Green E.D."/>
            <person name="Dickson M.C."/>
            <person name="Rodriguez A.C."/>
            <person name="Grimwood J."/>
            <person name="Schmutz J."/>
            <person name="Myers R.M."/>
            <person name="Butterfield Y.S."/>
            <person name="Griffith M."/>
            <person name="Griffith O.L."/>
            <person name="Krzywinski M.I."/>
            <person name="Liao N."/>
            <person name="Morin R."/>
            <person name="Morrin R."/>
            <person name="Palmquist D."/>
            <person name="Petrescu A.S."/>
            <person name="Skalska U."/>
            <person name="Smailus D.E."/>
            <person name="Stott J.M."/>
            <person name="Schnerch A."/>
            <person name="Schein J.E."/>
            <person name="Jones S.J."/>
            <person name="Holt R.A."/>
            <person name="Baross A."/>
            <person name="Marra M.A."/>
            <person name="Clifton S."/>
            <person name="Makowski K.A."/>
            <person name="Bosak S."/>
            <person name="Malek J."/>
        </authorList>
    </citation>
    <scope>NUCLEOTIDE SEQUENCE [LARGE SCALE MRNA]</scope>
    <source>
        <tissue evidence="6">Testicle</tissue>
    </source>
</reference>
<reference evidence="7" key="1">
    <citation type="journal article" date="1999" name="Methods Enzymol.">
        <title>High-efficiency full-length cDNA cloning.</title>
        <authorList>
            <person name="Carninci P."/>
            <person name="Hayashizaki Y."/>
        </authorList>
    </citation>
    <scope>NUCLEOTIDE SEQUENCE</scope>
    <source>
        <strain evidence="7">C57BL/6J</strain>
        <tissue evidence="7">Testis</tissue>
    </source>
</reference>
<dbReference type="MGI" id="MGI:1915524">
    <property type="gene designation" value="Toporsl"/>
</dbReference>
<dbReference type="RefSeq" id="XP_006538281.1">
    <property type="nucleotide sequence ID" value="XM_006538218.3"/>
</dbReference>
<feature type="compositionally biased region" description="Polar residues" evidence="4">
    <location>
        <begin position="312"/>
        <end position="323"/>
    </location>
</feature>
<feature type="compositionally biased region" description="Basic and acidic residues" evidence="4">
    <location>
        <begin position="368"/>
        <end position="377"/>
    </location>
</feature>
<feature type="region of interest" description="Disordered" evidence="4">
    <location>
        <begin position="11"/>
        <end position="37"/>
    </location>
</feature>
<dbReference type="PaxDb" id="10090-ENSMUSP00000029995"/>
<keyword evidence="3" id="KW-0808">Transferase</keyword>
<feature type="region of interest" description="Disordered" evidence="4">
    <location>
        <begin position="368"/>
        <end position="393"/>
    </location>
</feature>
<dbReference type="PANTHER" id="PTHR46077">
    <property type="entry name" value="E3 UBIQUITIN-PROTEIN LIGASE TOPORS"/>
    <property type="match status" value="1"/>
</dbReference>
<reference evidence="7" key="3">
    <citation type="journal article" date="2000" name="Genome Res.">
        <title>RIKEN integrated sequence analysis (RISA) system--384-format sequencing pipeline with 384 multicapillary sequencer.</title>
        <authorList>
            <person name="Shibata K."/>
            <person name="Itoh M."/>
            <person name="Aizawa K."/>
            <person name="Nagaoka S."/>
            <person name="Sasaki N."/>
            <person name="Carninci P."/>
            <person name="Konno H."/>
            <person name="Akiyama J."/>
            <person name="Nishi K."/>
            <person name="Kitsunai T."/>
            <person name="Tashiro H."/>
            <person name="Itoh M."/>
            <person name="Sumi N."/>
            <person name="Ishii Y."/>
            <person name="Nakamura S."/>
            <person name="Hazama M."/>
            <person name="Nishine T."/>
            <person name="Harada A."/>
            <person name="Yamamoto R."/>
            <person name="Matsumoto H."/>
            <person name="Sakaguchi S."/>
            <person name="Ikegami T."/>
            <person name="Kashiwagi K."/>
            <person name="Fujiwake S."/>
            <person name="Inoue K."/>
            <person name="Togawa Y."/>
            <person name="Izawa M."/>
            <person name="Ohara E."/>
            <person name="Watahiki M."/>
            <person name="Yoneda Y."/>
            <person name="Ishikawa T."/>
            <person name="Ozawa K."/>
            <person name="Tanaka T."/>
            <person name="Matsuura S."/>
            <person name="Kawai J."/>
            <person name="Okazaki Y."/>
            <person name="Muramatsu M."/>
            <person name="Inoue Y."/>
            <person name="Kira A."/>
            <person name="Hayashizaki Y."/>
        </authorList>
    </citation>
    <scope>NUCLEOTIDE SEQUENCE</scope>
    <source>
        <strain evidence="7">C57BL/6J</strain>
        <tissue evidence="7">Testis</tissue>
    </source>
</reference>
<dbReference type="RefSeq" id="NP_001343222.1">
    <property type="nucleotide sequence ID" value="NM_001356293.1"/>
</dbReference>
<reference evidence="8 10" key="10">
    <citation type="journal article" date="2009" name="PLoS Biol.">
        <title>Lineage-specific biology revealed by a finished genome assembly of the mouse.</title>
        <authorList>
            <consortium name="Mouse Genome Sequencing Consortium"/>
            <person name="Church D.M."/>
            <person name="Goodstadt L."/>
            <person name="Hillier L.W."/>
            <person name="Zody M.C."/>
            <person name="Goldstein S."/>
            <person name="She X."/>
            <person name="Bult C.J."/>
            <person name="Agarwala R."/>
            <person name="Cherry J.L."/>
            <person name="DiCuccio M."/>
            <person name="Hlavina W."/>
            <person name="Kapustin Y."/>
            <person name="Meric P."/>
            <person name="Maglott D."/>
            <person name="Birtle Z."/>
            <person name="Marques A.C."/>
            <person name="Graves T."/>
            <person name="Zhou S."/>
            <person name="Teague B."/>
            <person name="Potamousis K."/>
            <person name="Churas C."/>
            <person name="Place M."/>
            <person name="Herschleb J."/>
            <person name="Runnheim R."/>
            <person name="Forrest D."/>
            <person name="Amos-Landgraf J."/>
            <person name="Schwartz D.C."/>
            <person name="Cheng Z."/>
            <person name="Lindblad-Toh K."/>
            <person name="Eichler E.E."/>
            <person name="Ponting C.P."/>
        </authorList>
    </citation>
    <scope>NUCLEOTIDE SEQUENCE [LARGE SCALE GENOMIC DNA]</scope>
    <source>
        <strain evidence="8 10">C57BL/6J</strain>
    </source>
</reference>
<dbReference type="GO" id="GO:0006513">
    <property type="term" value="P:protein monoubiquitination"/>
    <property type="evidence" value="ECO:0000318"/>
    <property type="project" value="GO_Central"/>
</dbReference>
<evidence type="ECO:0000313" key="8">
    <source>
        <dbReference type="Ensembl" id="ENSMUSP00000029995.6"/>
    </source>
</evidence>
<dbReference type="VEuPathDB" id="HostDB:ENSMUSG00000028314"/>
<dbReference type="Bgee" id="ENSMUSG00000028314">
    <property type="expression patterns" value="Expressed in spermatid and 4 other cell types or tissues"/>
</dbReference>
<sequence length="683" mass="77886">MAIELSSKCECPSCAEGSPSESDWNYSSGKRGDGASYSRLTKKSTISPIMQRFLSQCCSNELGSTNKEDFTFLASEEESSVDFSQTQNLSQTSKKTRSLRELTIQELLSKFGDNERLPPHSVSLSHFRDHVVVKFRRALYYSGIWVKYVQGSGLKRFFSAHYFKRNPSSLHRLIPWLKRELTAICGDYGYTVKNILTAILHHMTKFNLNSEAFTHLLEPYLFQYTQHFLHEFISFVDSSYNMETYDRNAIYQCPVSKSSKKKSTVSAPAFSFPQELSFMKSQRGIKQSKKTWNKTGQSSDSGLKQFPKGHSSKNPQISTTHQKPANKRHVWTKDEWGSDDFRGVVCTTNSLNWAYLRARRLDKEYYRNDNREKKSESTKLPPGHVQDLKSHETSPNIFRALVDSNQAPPKKYNIRETNVLDPGQQVHYQKKETERKKLEESSLKALQRLPKERILIKSKSRESNHSCLCVSENSTSPTRNDKMLTSISKKMVRCSQSSQCVEVGSHHSRRTQRQYSPRTPRSKSWCVRIRKQSMSRGQSNLSLRESHRSKHCALSKGSAHGCESTYRVASLSPVHHDQVCLTAGKNCKCASMGEGESQTGGHCDSLSCLKTEKCHSPSKLGMKGKHLVGRVTRIRTHRRKKPKYQCVGTQTTAEFRDDLGDLEDKSQKGFLNSHPECVTSCRR</sequence>
<dbReference type="Proteomes" id="UP000000589">
    <property type="component" value="Chromosome 4"/>
</dbReference>
<evidence type="ECO:0000313" key="9">
    <source>
        <dbReference type="MGI" id="MGI:1915524"/>
    </source>
</evidence>
<dbReference type="eggNOG" id="KOG4430">
    <property type="taxonomic scope" value="Eukaryota"/>
</dbReference>
<dbReference type="RefSeq" id="XP_006538282.1">
    <property type="nucleotide sequence ID" value="XM_006538219.3"/>
</dbReference>
<evidence type="ECO:0000313" key="7">
    <source>
        <dbReference type="EMBL" id="BAB31845.1"/>
    </source>
</evidence>
<dbReference type="GeneID" id="68274"/>
<dbReference type="InterPro" id="IPR058745">
    <property type="entry name" value="PWI_Topors"/>
</dbReference>
<dbReference type="GO" id="GO:0061630">
    <property type="term" value="F:ubiquitin protein ligase activity"/>
    <property type="evidence" value="ECO:0000318"/>
    <property type="project" value="GO_Central"/>
</dbReference>
<feature type="compositionally biased region" description="Polar residues" evidence="4">
    <location>
        <begin position="293"/>
        <end position="302"/>
    </location>
</feature>
<dbReference type="OrthoDB" id="21204at2759"/>
<dbReference type="CTD" id="68274"/>
<dbReference type="PhosphoSitePlus" id="Q9D2F8"/>